<dbReference type="NCBIfam" id="NF046080">
    <property type="entry name" value="PID_CTERM"/>
    <property type="match status" value="1"/>
</dbReference>
<dbReference type="InterPro" id="IPR058207">
    <property type="entry name" value="PID_CTERM"/>
</dbReference>
<dbReference type="Proteomes" id="UP001211005">
    <property type="component" value="Chromosome"/>
</dbReference>
<proteinExistence type="predicted"/>
<dbReference type="EMBL" id="CP114767">
    <property type="protein sequence ID" value="WBA42572.1"/>
    <property type="molecule type" value="Genomic_DNA"/>
</dbReference>
<organism evidence="4 5">
    <name type="scientific">Hymenobacter canadensis</name>
    <dbReference type="NCBI Taxonomy" id="2999067"/>
    <lineage>
        <taxon>Bacteria</taxon>
        <taxon>Pseudomonadati</taxon>
        <taxon>Bacteroidota</taxon>
        <taxon>Cytophagia</taxon>
        <taxon>Cytophagales</taxon>
        <taxon>Hymenobacteraceae</taxon>
        <taxon>Hymenobacter</taxon>
    </lineage>
</organism>
<sequence length="80" mass="8113">MKLSTHRFLLPTIGLVAILLHTSPAHAQGPGTGGPTPDPNNPTAVPIDGGASLLLLAGGALALRRLRRSSAASKQRDDAG</sequence>
<evidence type="ECO:0008006" key="6">
    <source>
        <dbReference type="Google" id="ProtNLM"/>
    </source>
</evidence>
<evidence type="ECO:0000256" key="3">
    <source>
        <dbReference type="SAM" id="SignalP"/>
    </source>
</evidence>
<keyword evidence="2" id="KW-0812">Transmembrane</keyword>
<accession>A0ABY7LQ69</accession>
<evidence type="ECO:0000313" key="5">
    <source>
        <dbReference type="Proteomes" id="UP001211005"/>
    </source>
</evidence>
<feature type="transmembrane region" description="Helical" evidence="2">
    <location>
        <begin position="43"/>
        <end position="63"/>
    </location>
</feature>
<keyword evidence="2" id="KW-0472">Membrane</keyword>
<evidence type="ECO:0000313" key="4">
    <source>
        <dbReference type="EMBL" id="WBA42572.1"/>
    </source>
</evidence>
<keyword evidence="2" id="KW-1133">Transmembrane helix</keyword>
<dbReference type="RefSeq" id="WP_269560625.1">
    <property type="nucleotide sequence ID" value="NZ_CP114767.1"/>
</dbReference>
<protein>
    <recommendedName>
        <fullName evidence="6">VPDSG-CTERM sorting domain-containing protein</fullName>
    </recommendedName>
</protein>
<evidence type="ECO:0000256" key="1">
    <source>
        <dbReference type="SAM" id="MobiDB-lite"/>
    </source>
</evidence>
<gene>
    <name evidence="4" type="ORF">O3303_03200</name>
</gene>
<keyword evidence="3" id="KW-0732">Signal</keyword>
<feature type="chain" id="PRO_5045426323" description="VPDSG-CTERM sorting domain-containing protein" evidence="3">
    <location>
        <begin position="28"/>
        <end position="80"/>
    </location>
</feature>
<evidence type="ECO:0000256" key="2">
    <source>
        <dbReference type="SAM" id="Phobius"/>
    </source>
</evidence>
<keyword evidence="5" id="KW-1185">Reference proteome</keyword>
<reference evidence="4 5" key="1">
    <citation type="submission" date="2022-12" db="EMBL/GenBank/DDBJ databases">
        <title>Hymenobacter canadensis sp. nov. isolated from lake water of the Cambridge Bay, Canada.</title>
        <authorList>
            <person name="Kim W.H."/>
            <person name="Lee Y.M."/>
        </authorList>
    </citation>
    <scope>NUCLEOTIDE SEQUENCE [LARGE SCALE GENOMIC DNA]</scope>
    <source>
        <strain evidence="4 5">PAMC 29467</strain>
    </source>
</reference>
<feature type="signal peptide" evidence="3">
    <location>
        <begin position="1"/>
        <end position="27"/>
    </location>
</feature>
<feature type="region of interest" description="Disordered" evidence="1">
    <location>
        <begin position="24"/>
        <end position="47"/>
    </location>
</feature>
<name>A0ABY7LQ69_9BACT</name>